<dbReference type="RefSeq" id="XP_020078261.1">
    <property type="nucleotide sequence ID" value="XM_020223894.1"/>
</dbReference>
<name>A0A1E4RPJ3_9ASCO</name>
<sequence length="55" mass="6038">MFHALRSTQRNKLTSSIFSSTFALCFALVGANSLLPCPMDAVHSNDSVPNERLLK</sequence>
<organism evidence="1 2">
    <name type="scientific">Hyphopichia burtonii NRRL Y-1933</name>
    <dbReference type="NCBI Taxonomy" id="984485"/>
    <lineage>
        <taxon>Eukaryota</taxon>
        <taxon>Fungi</taxon>
        <taxon>Dikarya</taxon>
        <taxon>Ascomycota</taxon>
        <taxon>Saccharomycotina</taxon>
        <taxon>Pichiomycetes</taxon>
        <taxon>Debaryomycetaceae</taxon>
        <taxon>Hyphopichia</taxon>
    </lineage>
</organism>
<dbReference type="GeneID" id="30998443"/>
<gene>
    <name evidence="1" type="ORF">HYPBUDRAFT_92331</name>
</gene>
<reference evidence="2" key="1">
    <citation type="submission" date="2016-05" db="EMBL/GenBank/DDBJ databases">
        <title>Comparative genomics of biotechnologically important yeasts.</title>
        <authorList>
            <consortium name="DOE Joint Genome Institute"/>
            <person name="Riley R."/>
            <person name="Haridas S."/>
            <person name="Wolfe K.H."/>
            <person name="Lopes M.R."/>
            <person name="Hittinger C.T."/>
            <person name="Goker M."/>
            <person name="Salamov A."/>
            <person name="Wisecaver J."/>
            <person name="Long T.M."/>
            <person name="Aerts A.L."/>
            <person name="Barry K."/>
            <person name="Choi C."/>
            <person name="Clum A."/>
            <person name="Coughlan A.Y."/>
            <person name="Deshpande S."/>
            <person name="Douglass A.P."/>
            <person name="Hanson S.J."/>
            <person name="Klenk H.-P."/>
            <person name="Labutti K."/>
            <person name="Lapidus A."/>
            <person name="Lindquist E."/>
            <person name="Lipzen A."/>
            <person name="Meier-Kolthoff J.P."/>
            <person name="Ohm R.A."/>
            <person name="Otillar R.P."/>
            <person name="Pangilinan J."/>
            <person name="Peng Y."/>
            <person name="Rokas A."/>
            <person name="Rosa C.A."/>
            <person name="Scheuner C."/>
            <person name="Sibirny A.A."/>
            <person name="Slot J.C."/>
            <person name="Stielow J.B."/>
            <person name="Sun H."/>
            <person name="Kurtzman C.P."/>
            <person name="Blackwell M."/>
            <person name="Grigoriev I.V."/>
            <person name="Jeffries T.W."/>
        </authorList>
    </citation>
    <scope>NUCLEOTIDE SEQUENCE [LARGE SCALE GENOMIC DNA]</scope>
    <source>
        <strain evidence="2">NRRL Y-1933</strain>
    </source>
</reference>
<evidence type="ECO:0000313" key="1">
    <source>
        <dbReference type="EMBL" id="ODV69194.1"/>
    </source>
</evidence>
<dbReference type="GO" id="GO:0005739">
    <property type="term" value="C:mitochondrion"/>
    <property type="evidence" value="ECO:0007669"/>
    <property type="project" value="GOC"/>
</dbReference>
<dbReference type="GO" id="GO:0033617">
    <property type="term" value="P:mitochondrial respiratory chain complex IV assembly"/>
    <property type="evidence" value="ECO:0007669"/>
    <property type="project" value="InterPro"/>
</dbReference>
<proteinExistence type="predicted"/>
<dbReference type="AlphaFoldDB" id="A0A1E4RPJ3"/>
<dbReference type="InterPro" id="IPR031459">
    <property type="entry name" value="Coa2"/>
</dbReference>
<protein>
    <submittedName>
        <fullName evidence="1">Uncharacterized protein</fullName>
    </submittedName>
</protein>
<dbReference type="OrthoDB" id="509901at2759"/>
<keyword evidence="2" id="KW-1185">Reference proteome</keyword>
<dbReference type="Pfam" id="PF17051">
    <property type="entry name" value="COA2"/>
    <property type="match status" value="1"/>
</dbReference>
<dbReference type="Proteomes" id="UP000095085">
    <property type="component" value="Unassembled WGS sequence"/>
</dbReference>
<feature type="non-terminal residue" evidence="1">
    <location>
        <position position="55"/>
    </location>
</feature>
<evidence type="ECO:0000313" key="2">
    <source>
        <dbReference type="Proteomes" id="UP000095085"/>
    </source>
</evidence>
<dbReference type="EMBL" id="KV454539">
    <property type="protein sequence ID" value="ODV69194.1"/>
    <property type="molecule type" value="Genomic_DNA"/>
</dbReference>
<accession>A0A1E4RPJ3</accession>